<evidence type="ECO:0000256" key="1">
    <source>
        <dbReference type="SAM" id="SignalP"/>
    </source>
</evidence>
<reference evidence="2" key="2">
    <citation type="journal article" date="2015" name="Fish Shellfish Immunol.">
        <title>Early steps in the European eel (Anguilla anguilla)-Vibrio vulnificus interaction in the gills: Role of the RtxA13 toxin.</title>
        <authorList>
            <person name="Callol A."/>
            <person name="Pajuelo D."/>
            <person name="Ebbesson L."/>
            <person name="Teles M."/>
            <person name="MacKenzie S."/>
            <person name="Amaro C."/>
        </authorList>
    </citation>
    <scope>NUCLEOTIDE SEQUENCE</scope>
</reference>
<feature type="signal peptide" evidence="1">
    <location>
        <begin position="1"/>
        <end position="26"/>
    </location>
</feature>
<name>A0A0E9S6Z9_ANGAN</name>
<evidence type="ECO:0000313" key="2">
    <source>
        <dbReference type="EMBL" id="JAH36288.1"/>
    </source>
</evidence>
<organism evidence="2">
    <name type="scientific">Anguilla anguilla</name>
    <name type="common">European freshwater eel</name>
    <name type="synonym">Muraena anguilla</name>
    <dbReference type="NCBI Taxonomy" id="7936"/>
    <lineage>
        <taxon>Eukaryota</taxon>
        <taxon>Metazoa</taxon>
        <taxon>Chordata</taxon>
        <taxon>Craniata</taxon>
        <taxon>Vertebrata</taxon>
        <taxon>Euteleostomi</taxon>
        <taxon>Actinopterygii</taxon>
        <taxon>Neopterygii</taxon>
        <taxon>Teleostei</taxon>
        <taxon>Anguilliformes</taxon>
        <taxon>Anguillidae</taxon>
        <taxon>Anguilla</taxon>
    </lineage>
</organism>
<sequence>MFLLRNYTYLLLGTMIVLAFTQNSDSEAIFVPQDTMFQCFYLKFVPR</sequence>
<proteinExistence type="predicted"/>
<keyword evidence="1" id="KW-0732">Signal</keyword>
<reference evidence="2" key="1">
    <citation type="submission" date="2014-11" db="EMBL/GenBank/DDBJ databases">
        <authorList>
            <person name="Amaro Gonzalez C."/>
        </authorList>
    </citation>
    <scope>NUCLEOTIDE SEQUENCE</scope>
</reference>
<accession>A0A0E9S6Z9</accession>
<protein>
    <submittedName>
        <fullName evidence="2">Uncharacterized protein</fullName>
    </submittedName>
</protein>
<dbReference type="EMBL" id="GBXM01072289">
    <property type="protein sequence ID" value="JAH36288.1"/>
    <property type="molecule type" value="Transcribed_RNA"/>
</dbReference>
<feature type="chain" id="PRO_5002432023" evidence="1">
    <location>
        <begin position="27"/>
        <end position="47"/>
    </location>
</feature>
<dbReference type="AlphaFoldDB" id="A0A0E9S6Z9"/>